<organism evidence="2 3">
    <name type="scientific">Actinokineospora spheciospongiae</name>
    <dbReference type="NCBI Taxonomy" id="909613"/>
    <lineage>
        <taxon>Bacteria</taxon>
        <taxon>Bacillati</taxon>
        <taxon>Actinomycetota</taxon>
        <taxon>Actinomycetes</taxon>
        <taxon>Pseudonocardiales</taxon>
        <taxon>Pseudonocardiaceae</taxon>
        <taxon>Actinokineospora</taxon>
    </lineage>
</organism>
<sequence>MSAPNEGFAESVARFRSEVSAAVTRARRASAEARDQVAAFRRENDTLAARARDGGLRVGADELTDPRARERAAEWRRERGLPVDEFPPAHRLVAEREPEPEPEPEPVDDPLAENDPVVLEHDDPEPPRPARPAPPVRRTDPEDDDGYFADQQILLEGG</sequence>
<evidence type="ECO:0000256" key="1">
    <source>
        <dbReference type="SAM" id="MobiDB-lite"/>
    </source>
</evidence>
<name>W7ICA1_9PSEU</name>
<keyword evidence="3" id="KW-1185">Reference proteome</keyword>
<dbReference type="AlphaFoldDB" id="W7ICA1"/>
<feature type="region of interest" description="Disordered" evidence="1">
    <location>
        <begin position="27"/>
        <end position="158"/>
    </location>
</feature>
<feature type="compositionally biased region" description="Basic and acidic residues" evidence="1">
    <location>
        <begin position="29"/>
        <end position="55"/>
    </location>
</feature>
<gene>
    <name evidence="2" type="ORF">UO65_6558</name>
</gene>
<dbReference type="STRING" id="909613.UO65_6558"/>
<feature type="compositionally biased region" description="Basic and acidic residues" evidence="1">
    <location>
        <begin position="118"/>
        <end position="128"/>
    </location>
</feature>
<dbReference type="RefSeq" id="WP_035290606.1">
    <property type="nucleotide sequence ID" value="NZ_AYXG01000255.1"/>
</dbReference>
<dbReference type="OrthoDB" id="3696623at2"/>
<protein>
    <submittedName>
        <fullName evidence="2">Uncharacterized protein</fullName>
    </submittedName>
</protein>
<dbReference type="EMBL" id="AYXG01000255">
    <property type="protein sequence ID" value="EWC58143.1"/>
    <property type="molecule type" value="Genomic_DNA"/>
</dbReference>
<evidence type="ECO:0000313" key="3">
    <source>
        <dbReference type="Proteomes" id="UP000019277"/>
    </source>
</evidence>
<accession>W7ICA1</accession>
<reference evidence="2 3" key="1">
    <citation type="journal article" date="2014" name="Genome Announc.">
        <title>Draft Genome Sequence of the Antitrypanosomally Active Sponge-Associated Bacterium Actinokineospora sp. Strain EG49.</title>
        <authorList>
            <person name="Harjes J."/>
            <person name="Ryu T."/>
            <person name="Abdelmohsen U.R."/>
            <person name="Moitinho-Silva L."/>
            <person name="Horn H."/>
            <person name="Ravasi T."/>
            <person name="Hentschel U."/>
        </authorList>
    </citation>
    <scope>NUCLEOTIDE SEQUENCE [LARGE SCALE GENOMIC DNA]</scope>
    <source>
        <strain evidence="2 3">EG49</strain>
    </source>
</reference>
<proteinExistence type="predicted"/>
<feature type="compositionally biased region" description="Acidic residues" evidence="1">
    <location>
        <begin position="100"/>
        <end position="112"/>
    </location>
</feature>
<evidence type="ECO:0000313" key="2">
    <source>
        <dbReference type="EMBL" id="EWC58143.1"/>
    </source>
</evidence>
<comment type="caution">
    <text evidence="2">The sequence shown here is derived from an EMBL/GenBank/DDBJ whole genome shotgun (WGS) entry which is preliminary data.</text>
</comment>
<dbReference type="Proteomes" id="UP000019277">
    <property type="component" value="Unassembled WGS sequence"/>
</dbReference>
<dbReference type="eggNOG" id="ENOG5031XE1">
    <property type="taxonomic scope" value="Bacteria"/>
</dbReference>
<feature type="compositionally biased region" description="Basic and acidic residues" evidence="1">
    <location>
        <begin position="64"/>
        <end position="82"/>
    </location>
</feature>